<dbReference type="PROSITE" id="PS51904">
    <property type="entry name" value="GLYCOSYL_HYDROL_F25_2"/>
    <property type="match status" value="1"/>
</dbReference>
<name>A0A916ZVE2_9HYPH</name>
<dbReference type="Gene3D" id="3.20.20.80">
    <property type="entry name" value="Glycosidases"/>
    <property type="match status" value="1"/>
</dbReference>
<dbReference type="GO" id="GO:0009253">
    <property type="term" value="P:peptidoglycan catabolic process"/>
    <property type="evidence" value="ECO:0007669"/>
    <property type="project" value="InterPro"/>
</dbReference>
<evidence type="ECO:0000313" key="2">
    <source>
        <dbReference type="EMBL" id="GGE14629.1"/>
    </source>
</evidence>
<dbReference type="InterPro" id="IPR017853">
    <property type="entry name" value="GH"/>
</dbReference>
<dbReference type="AlphaFoldDB" id="A0A916ZVE2"/>
<dbReference type="Proteomes" id="UP000644699">
    <property type="component" value="Unassembled WGS sequence"/>
</dbReference>
<dbReference type="SUPFAM" id="SSF51445">
    <property type="entry name" value="(Trans)glycosidases"/>
    <property type="match status" value="1"/>
</dbReference>
<evidence type="ECO:0000313" key="3">
    <source>
        <dbReference type="Proteomes" id="UP000644699"/>
    </source>
</evidence>
<dbReference type="Pfam" id="PF01183">
    <property type="entry name" value="Glyco_hydro_25"/>
    <property type="match status" value="1"/>
</dbReference>
<comment type="similarity">
    <text evidence="1">Belongs to the glycosyl hydrolase 25 family.</text>
</comment>
<comment type="caution">
    <text evidence="2">The sequence shown here is derived from an EMBL/GenBank/DDBJ whole genome shotgun (WGS) entry which is preliminary data.</text>
</comment>
<dbReference type="CDD" id="cd00599">
    <property type="entry name" value="GH25_muramidase"/>
    <property type="match status" value="1"/>
</dbReference>
<dbReference type="GO" id="GO:0016998">
    <property type="term" value="P:cell wall macromolecule catabolic process"/>
    <property type="evidence" value="ECO:0007669"/>
    <property type="project" value="InterPro"/>
</dbReference>
<keyword evidence="3" id="KW-1185">Reference proteome</keyword>
<reference evidence="2" key="1">
    <citation type="journal article" date="2014" name="Int. J. Syst. Evol. Microbiol.">
        <title>Complete genome sequence of Corynebacterium casei LMG S-19264T (=DSM 44701T), isolated from a smear-ripened cheese.</title>
        <authorList>
            <consortium name="US DOE Joint Genome Institute (JGI-PGF)"/>
            <person name="Walter F."/>
            <person name="Albersmeier A."/>
            <person name="Kalinowski J."/>
            <person name="Ruckert C."/>
        </authorList>
    </citation>
    <scope>NUCLEOTIDE SEQUENCE</scope>
    <source>
        <strain evidence="2">CGMCC 1.15367</strain>
    </source>
</reference>
<dbReference type="RefSeq" id="WP_210318492.1">
    <property type="nucleotide sequence ID" value="NZ_BMIQ01000006.1"/>
</dbReference>
<evidence type="ECO:0000256" key="1">
    <source>
        <dbReference type="ARBA" id="ARBA00010646"/>
    </source>
</evidence>
<protein>
    <recommendedName>
        <fullName evidence="4">GH25 family lysozyme M1 (1,4-beta-N-acetylmuramidase)</fullName>
    </recommendedName>
</protein>
<dbReference type="EMBL" id="BMIQ01000006">
    <property type="protein sequence ID" value="GGE14629.1"/>
    <property type="molecule type" value="Genomic_DNA"/>
</dbReference>
<organism evidence="2 3">
    <name type="scientific">Aureimonas endophytica</name>
    <dbReference type="NCBI Taxonomy" id="2027858"/>
    <lineage>
        <taxon>Bacteria</taxon>
        <taxon>Pseudomonadati</taxon>
        <taxon>Pseudomonadota</taxon>
        <taxon>Alphaproteobacteria</taxon>
        <taxon>Hyphomicrobiales</taxon>
        <taxon>Aurantimonadaceae</taxon>
        <taxon>Aureimonas</taxon>
    </lineage>
</organism>
<gene>
    <name evidence="2" type="ORF">GCM10011390_37190</name>
</gene>
<proteinExistence type="inferred from homology"/>
<evidence type="ECO:0008006" key="4">
    <source>
        <dbReference type="Google" id="ProtNLM"/>
    </source>
</evidence>
<dbReference type="InterPro" id="IPR002053">
    <property type="entry name" value="Glyco_hydro_25"/>
</dbReference>
<sequence>MRTFDAVRSAAIRLGLSLIGVGLAWGSVPAQAAWDKPWQSEDRALVIDAYEFNPIDWKELTADKRIVGFINKASDGLAPDWNCRGKGGDEQLLCKNRWWKYSVTKELYMTRRAMAKELGLKWGAYHLGRPGNPREQADHFIDFAEPQPDELIALDIEDNTSEWMSLADAEIFANQIFIRTGRYPVLYTNGSTAKWISDYKDKYKLLSRLPLWYARYRDDISGKFPESTWPTYALWQFSSMHNCSTRKCPYRVKGAKNDIDVNVSPLGPDKLRAAWPFNELVRPLDAAPEDQGLVADLGQKAGLMFSAFADKVAEIAEPSVRHVEKVIAGEVKLPQPAPVQPASAPTAPVASSLISAYGPAAAPHKPKIDPLQLLTETARREKEAAAERAADAAPAKPAEEANAFAGIEGMEKVAAIVPEIKPVAEPALAIVPLPEAAPKSVAPKSVARSAAALAAGDRSKLRAWLEASEDRARQSVLALSPAASPGRAARLASRIGASPDSRIDGAFIATR</sequence>
<dbReference type="GO" id="GO:0003796">
    <property type="term" value="F:lysozyme activity"/>
    <property type="evidence" value="ECO:0007669"/>
    <property type="project" value="InterPro"/>
</dbReference>
<accession>A0A916ZVE2</accession>
<reference evidence="2" key="2">
    <citation type="submission" date="2020-09" db="EMBL/GenBank/DDBJ databases">
        <authorList>
            <person name="Sun Q."/>
            <person name="Zhou Y."/>
        </authorList>
    </citation>
    <scope>NUCLEOTIDE SEQUENCE</scope>
    <source>
        <strain evidence="2">CGMCC 1.15367</strain>
    </source>
</reference>